<keyword evidence="2" id="KW-1133">Transmembrane helix</keyword>
<feature type="transmembrane region" description="Helical" evidence="2">
    <location>
        <begin position="256"/>
        <end position="275"/>
    </location>
</feature>
<evidence type="ECO:0000313" key="5">
    <source>
        <dbReference type="Proteomes" id="UP000295536"/>
    </source>
</evidence>
<dbReference type="Gene3D" id="1.20.1250.20">
    <property type="entry name" value="MFS general substrate transporter like domains"/>
    <property type="match status" value="1"/>
</dbReference>
<feature type="transmembrane region" description="Helical" evidence="2">
    <location>
        <begin position="349"/>
        <end position="372"/>
    </location>
</feature>
<reference evidence="4 6" key="2">
    <citation type="submission" date="2019-07" db="EMBL/GenBank/DDBJ databases">
        <title>Tepidimonas ignava SPS-1037 draft genome.</title>
        <authorList>
            <person name="Da Costa M.S."/>
            <person name="Froufe H.J.C."/>
            <person name="Egas C."/>
            <person name="Albuquerque L."/>
        </authorList>
    </citation>
    <scope>NUCLEOTIDE SEQUENCE [LARGE SCALE GENOMIC DNA]</scope>
    <source>
        <strain evidence="4 6">SPS-1037</strain>
    </source>
</reference>
<feature type="transmembrane region" description="Helical" evidence="2">
    <location>
        <begin position="282"/>
        <end position="301"/>
    </location>
</feature>
<dbReference type="PANTHER" id="PTHR11328">
    <property type="entry name" value="MAJOR FACILITATOR SUPERFAMILY DOMAIN-CONTAINING PROTEIN"/>
    <property type="match status" value="1"/>
</dbReference>
<dbReference type="PANTHER" id="PTHR11328:SF24">
    <property type="entry name" value="MAJOR FACILITATOR SUPERFAMILY (MFS) PROFILE DOMAIN-CONTAINING PROTEIN"/>
    <property type="match status" value="1"/>
</dbReference>
<dbReference type="GO" id="GO:0015293">
    <property type="term" value="F:symporter activity"/>
    <property type="evidence" value="ECO:0007669"/>
    <property type="project" value="InterPro"/>
</dbReference>
<comment type="similarity">
    <text evidence="1">Belongs to the sodium:galactoside symporter (TC 2.A.2) family.</text>
</comment>
<reference evidence="3 5" key="1">
    <citation type="submission" date="2019-03" db="EMBL/GenBank/DDBJ databases">
        <title>Genomic Encyclopedia of Type Strains, Phase IV (KMG-IV): sequencing the most valuable type-strain genomes for metagenomic binning, comparative biology and taxonomic classification.</title>
        <authorList>
            <person name="Goeker M."/>
        </authorList>
    </citation>
    <scope>NUCLEOTIDE SEQUENCE [LARGE SCALE GENOMIC DNA]</scope>
    <source>
        <strain evidence="3 5">DSM 12034</strain>
    </source>
</reference>
<organism evidence="3 5">
    <name type="scientific">Tepidimonas ignava</name>
    <dbReference type="NCBI Taxonomy" id="114249"/>
    <lineage>
        <taxon>Bacteria</taxon>
        <taxon>Pseudomonadati</taxon>
        <taxon>Pseudomonadota</taxon>
        <taxon>Betaproteobacteria</taxon>
        <taxon>Burkholderiales</taxon>
        <taxon>Tepidimonas</taxon>
    </lineage>
</organism>
<evidence type="ECO:0000313" key="4">
    <source>
        <dbReference type="EMBL" id="TSE20009.1"/>
    </source>
</evidence>
<comment type="caution">
    <text evidence="3">The sequence shown here is derived from an EMBL/GenBank/DDBJ whole genome shotgun (WGS) entry which is preliminary data.</text>
</comment>
<dbReference type="GO" id="GO:0008643">
    <property type="term" value="P:carbohydrate transport"/>
    <property type="evidence" value="ECO:0007669"/>
    <property type="project" value="InterPro"/>
</dbReference>
<sequence length="430" mass="44919">MSAAADPTAHGWRYGLPGLPLAFAALPLYVHVPHHYATLGVPLAALGGVLLVARVADALTDPLIGRGLDRVFRRGAAAVLRLAWPTALLLWCGMAALLRPPALASGALAWWALACVVATTLAYSVLTIAHQSWGARLGGDAAQQARIVAWREGCTLVGVVTASVLPTLAGWDLTLAVLAGLLLAGWLAWTRAPRPATGRPGAPAAPMAELGLPWRRPAFRWLMGVFVLSGLASAIPATLVLFYVGDRLQAAHAAPWLLAAYFVAAAAAMPLWLAWVRRVGVARAWLTGMLLSIGVFGWTATLDAGDVAAFAWVCVLSGAALGADLALPAALLANVVADVGDRGQREGAYFGWWNLAAKGNLALAAGVALPVLELLGYTPGTRDPAGLQALTWAYAVLPCGVKALAAWWLWQGLGRHHHRPAPVPPMAPPV</sequence>
<feature type="transmembrane region" description="Helical" evidence="2">
    <location>
        <begin position="12"/>
        <end position="30"/>
    </location>
</feature>
<feature type="transmembrane region" description="Helical" evidence="2">
    <location>
        <begin position="108"/>
        <end position="126"/>
    </location>
</feature>
<keyword evidence="6" id="KW-1185">Reference proteome</keyword>
<dbReference type="RefSeq" id="WP_132963273.1">
    <property type="nucleotide sequence ID" value="NZ_SMAH01000014.1"/>
</dbReference>
<dbReference type="EMBL" id="VJNC01000014">
    <property type="protein sequence ID" value="TSE20009.1"/>
    <property type="molecule type" value="Genomic_DNA"/>
</dbReference>
<evidence type="ECO:0000313" key="6">
    <source>
        <dbReference type="Proteomes" id="UP000315577"/>
    </source>
</evidence>
<dbReference type="EMBL" id="SMAH01000014">
    <property type="protein sequence ID" value="TCS95396.1"/>
    <property type="molecule type" value="Genomic_DNA"/>
</dbReference>
<feature type="transmembrane region" description="Helical" evidence="2">
    <location>
        <begin position="36"/>
        <end position="56"/>
    </location>
</feature>
<dbReference type="GO" id="GO:0005886">
    <property type="term" value="C:plasma membrane"/>
    <property type="evidence" value="ECO:0007669"/>
    <property type="project" value="TreeGrafter"/>
</dbReference>
<keyword evidence="2" id="KW-0472">Membrane</keyword>
<dbReference type="SUPFAM" id="SSF103473">
    <property type="entry name" value="MFS general substrate transporter"/>
    <property type="match status" value="1"/>
</dbReference>
<feature type="transmembrane region" description="Helical" evidence="2">
    <location>
        <begin position="392"/>
        <end position="410"/>
    </location>
</feature>
<dbReference type="AlphaFoldDB" id="A0A4R3LD46"/>
<gene>
    <name evidence="4" type="primary">yjmB</name>
    <name evidence="3" type="ORF">EDC36_11434</name>
    <name evidence="4" type="ORF">Tigna_02038</name>
</gene>
<feature type="transmembrane region" description="Helical" evidence="2">
    <location>
        <begin position="171"/>
        <end position="189"/>
    </location>
</feature>
<feature type="transmembrane region" description="Helical" evidence="2">
    <location>
        <begin position="77"/>
        <end position="96"/>
    </location>
</feature>
<evidence type="ECO:0000256" key="1">
    <source>
        <dbReference type="ARBA" id="ARBA00009617"/>
    </source>
</evidence>
<dbReference type="InterPro" id="IPR039672">
    <property type="entry name" value="MFS_2"/>
</dbReference>
<feature type="transmembrane region" description="Helical" evidence="2">
    <location>
        <begin position="307"/>
        <end position="337"/>
    </location>
</feature>
<proteinExistence type="inferred from homology"/>
<dbReference type="Pfam" id="PF13347">
    <property type="entry name" value="MFS_2"/>
    <property type="match status" value="1"/>
</dbReference>
<dbReference type="InterPro" id="IPR036259">
    <property type="entry name" value="MFS_trans_sf"/>
</dbReference>
<protein>
    <submittedName>
        <fullName evidence="3">Na+/melibiose symporter-like transporter</fullName>
    </submittedName>
    <submittedName>
        <fullName evidence="4">Symporter YjmB</fullName>
    </submittedName>
</protein>
<feature type="transmembrane region" description="Helical" evidence="2">
    <location>
        <begin position="221"/>
        <end position="244"/>
    </location>
</feature>
<evidence type="ECO:0000256" key="2">
    <source>
        <dbReference type="SAM" id="Phobius"/>
    </source>
</evidence>
<dbReference type="OrthoDB" id="181905at2"/>
<dbReference type="Proteomes" id="UP000315577">
    <property type="component" value="Unassembled WGS sequence"/>
</dbReference>
<dbReference type="Proteomes" id="UP000295536">
    <property type="component" value="Unassembled WGS sequence"/>
</dbReference>
<keyword evidence="2" id="KW-0812">Transmembrane</keyword>
<name>A0A4R3LD46_9BURK</name>
<evidence type="ECO:0000313" key="3">
    <source>
        <dbReference type="EMBL" id="TCS95396.1"/>
    </source>
</evidence>
<accession>A0A4R3LD46</accession>